<keyword evidence="3 4" id="KW-0456">Lyase</keyword>
<evidence type="ECO:0000256" key="4">
    <source>
        <dbReference type="PIRNR" id="PIRNR006181"/>
    </source>
</evidence>
<dbReference type="EC" id="4.2.-.-" evidence="4"/>
<dbReference type="GO" id="GO:0006412">
    <property type="term" value="P:translation"/>
    <property type="evidence" value="ECO:0007669"/>
    <property type="project" value="UniProtKB-KW"/>
</dbReference>
<dbReference type="Pfam" id="PF04073">
    <property type="entry name" value="tRNA_edit"/>
    <property type="match status" value="1"/>
</dbReference>
<evidence type="ECO:0000256" key="2">
    <source>
        <dbReference type="ARBA" id="ARBA00022917"/>
    </source>
</evidence>
<sequence length="156" mass="15784">MTPAVNAAKAAGVAFRLMEYDYDPSADAIGLHAAAALGLDPALVYKTLIVQLEPKGLACAVIPVAAKLDLKAIAAAAKVKKADLADPALAEKTTGYLVGGISPLGQKKPLPTFVDASAEGLAEMVVNGGRRGLQILLAPADLARIAKATVCPITAG</sequence>
<dbReference type="InterPro" id="IPR007214">
    <property type="entry name" value="YbaK/aa-tRNA-synth-assoc-dom"/>
</dbReference>
<dbReference type="OrthoDB" id="9809296at2"/>
<dbReference type="PIRSF" id="PIRSF006181">
    <property type="entry name" value="EbsC_YbaK"/>
    <property type="match status" value="1"/>
</dbReference>
<dbReference type="Gene3D" id="3.90.960.10">
    <property type="entry name" value="YbaK/aminoacyl-tRNA synthetase-associated domain"/>
    <property type="match status" value="1"/>
</dbReference>
<dbReference type="Proteomes" id="UP000283458">
    <property type="component" value="Unassembled WGS sequence"/>
</dbReference>
<evidence type="ECO:0000313" key="6">
    <source>
        <dbReference type="EMBL" id="RJF82398.1"/>
    </source>
</evidence>
<dbReference type="PANTHER" id="PTHR30411:SF0">
    <property type="entry name" value="CYS-TRNA(PRO)_CYS-TRNA(CYS) DEACYLASE YBAK"/>
    <property type="match status" value="1"/>
</dbReference>
<dbReference type="CDD" id="cd00002">
    <property type="entry name" value="YbaK_deacylase"/>
    <property type="match status" value="1"/>
</dbReference>
<dbReference type="SUPFAM" id="SSF55826">
    <property type="entry name" value="YbaK/ProRS associated domain"/>
    <property type="match status" value="1"/>
</dbReference>
<comment type="caution">
    <text evidence="6">The sequence shown here is derived from an EMBL/GenBank/DDBJ whole genome shotgun (WGS) entry which is preliminary data.</text>
</comment>
<dbReference type="InterPro" id="IPR004369">
    <property type="entry name" value="Prolyl-tRNA_editing_YbaK/EbsC"/>
</dbReference>
<organism evidence="6 7">
    <name type="scientific">Azospirillum cavernae</name>
    <dbReference type="NCBI Taxonomy" id="2320860"/>
    <lineage>
        <taxon>Bacteria</taxon>
        <taxon>Pseudomonadati</taxon>
        <taxon>Pseudomonadota</taxon>
        <taxon>Alphaproteobacteria</taxon>
        <taxon>Rhodospirillales</taxon>
        <taxon>Azospirillaceae</taxon>
        <taxon>Azospirillum</taxon>
    </lineage>
</organism>
<dbReference type="NCBIfam" id="TIGR00011">
    <property type="entry name" value="YbaK_EbsC"/>
    <property type="match status" value="1"/>
</dbReference>
<comment type="similarity">
    <text evidence="1 4">Belongs to the prolyl-tRNA editing family. YbaK/EbsC subfamily.</text>
</comment>
<gene>
    <name evidence="6" type="primary">ybaK</name>
    <name evidence="6" type="ORF">D3877_15230</name>
</gene>
<evidence type="ECO:0000313" key="7">
    <source>
        <dbReference type="Proteomes" id="UP000283458"/>
    </source>
</evidence>
<name>A0A418VZ05_9PROT</name>
<accession>A0A418VZ05</accession>
<dbReference type="GO" id="GO:0002161">
    <property type="term" value="F:aminoacyl-tRNA deacylase activity"/>
    <property type="evidence" value="ECO:0007669"/>
    <property type="project" value="InterPro"/>
</dbReference>
<proteinExistence type="inferred from homology"/>
<reference evidence="6 7" key="1">
    <citation type="submission" date="2018-09" db="EMBL/GenBank/DDBJ databases">
        <authorList>
            <person name="Zhu H."/>
        </authorList>
    </citation>
    <scope>NUCLEOTIDE SEQUENCE [LARGE SCALE GENOMIC DNA]</scope>
    <source>
        <strain evidence="6 7">K2W22B-5</strain>
    </source>
</reference>
<keyword evidence="2 4" id="KW-0648">Protein biosynthesis</keyword>
<dbReference type="PANTHER" id="PTHR30411">
    <property type="entry name" value="CYTOPLASMIC PROTEIN"/>
    <property type="match status" value="1"/>
</dbReference>
<dbReference type="InterPro" id="IPR036754">
    <property type="entry name" value="YbaK/aa-tRNA-synt-asso_dom_sf"/>
</dbReference>
<dbReference type="EMBL" id="QYUL01000002">
    <property type="protein sequence ID" value="RJF82398.1"/>
    <property type="molecule type" value="Genomic_DNA"/>
</dbReference>
<feature type="domain" description="YbaK/aminoacyl-tRNA synthetase-associated" evidence="5">
    <location>
        <begin position="32"/>
        <end position="144"/>
    </location>
</feature>
<protein>
    <recommendedName>
        <fullName evidence="4">Cys-tRNA(Pro)/Cys-tRNA(Cys) deacylase</fullName>
        <ecNumber evidence="4">4.2.-.-</ecNumber>
    </recommendedName>
</protein>
<keyword evidence="7" id="KW-1185">Reference proteome</keyword>
<evidence type="ECO:0000256" key="1">
    <source>
        <dbReference type="ARBA" id="ARBA00009798"/>
    </source>
</evidence>
<dbReference type="GO" id="GO:0016829">
    <property type="term" value="F:lyase activity"/>
    <property type="evidence" value="ECO:0007669"/>
    <property type="project" value="UniProtKB-KW"/>
</dbReference>
<dbReference type="AlphaFoldDB" id="A0A418VZ05"/>
<evidence type="ECO:0000259" key="5">
    <source>
        <dbReference type="Pfam" id="PF04073"/>
    </source>
</evidence>
<evidence type="ECO:0000256" key="3">
    <source>
        <dbReference type="ARBA" id="ARBA00023239"/>
    </source>
</evidence>